<evidence type="ECO:0000313" key="11">
    <source>
        <dbReference type="Proteomes" id="UP000516361"/>
    </source>
</evidence>
<dbReference type="KEGG" id="ocy:OSSY52_08880"/>
<keyword evidence="5 7" id="KW-0472">Membrane</keyword>
<evidence type="ECO:0000259" key="9">
    <source>
        <dbReference type="Pfam" id="PF12704"/>
    </source>
</evidence>
<evidence type="ECO:0000256" key="4">
    <source>
        <dbReference type="ARBA" id="ARBA00022989"/>
    </source>
</evidence>
<dbReference type="InterPro" id="IPR050250">
    <property type="entry name" value="Macrolide_Exporter_MacB"/>
</dbReference>
<feature type="transmembrane region" description="Helical" evidence="7">
    <location>
        <begin position="368"/>
        <end position="391"/>
    </location>
</feature>
<feature type="domain" description="MacB-like periplasmic core" evidence="9">
    <location>
        <begin position="18"/>
        <end position="243"/>
    </location>
</feature>
<dbReference type="InterPro" id="IPR003838">
    <property type="entry name" value="ABC3_permease_C"/>
</dbReference>
<feature type="transmembrane region" description="Helical" evidence="7">
    <location>
        <begin position="20"/>
        <end position="41"/>
    </location>
</feature>
<evidence type="ECO:0000256" key="1">
    <source>
        <dbReference type="ARBA" id="ARBA00004651"/>
    </source>
</evidence>
<proteinExistence type="inferred from homology"/>
<dbReference type="PANTHER" id="PTHR30572:SF4">
    <property type="entry name" value="ABC TRANSPORTER PERMEASE YTRF"/>
    <property type="match status" value="1"/>
</dbReference>
<evidence type="ECO:0000256" key="6">
    <source>
        <dbReference type="ARBA" id="ARBA00038076"/>
    </source>
</evidence>
<dbReference type="AlphaFoldDB" id="A0A7G1G746"/>
<dbReference type="RefSeq" id="WP_190615817.1">
    <property type="nucleotide sequence ID" value="NZ_AP018712.1"/>
</dbReference>
<dbReference type="Pfam" id="PF02687">
    <property type="entry name" value="FtsX"/>
    <property type="match status" value="1"/>
</dbReference>
<dbReference type="GO" id="GO:0022857">
    <property type="term" value="F:transmembrane transporter activity"/>
    <property type="evidence" value="ECO:0007669"/>
    <property type="project" value="TreeGrafter"/>
</dbReference>
<sequence length="408" mass="43911">MEILRETYRSLFSNKLRTFLSMLGIIIGITSVITVMALGAGTTENITNSVSSLGSNVMIIFPGYSGGRGGKVASSMNYLEKSDAENIANYAEDVIRATPVLQSNFLVQNGNLNITSTIMAGNPELFNILNLNIDSGRSFVEDDYANVKNYAIIGYTTAESLFEGKNPIGEKIYLIQKNSKLFRKIPFEVIGVLKKAGSTLMFNTDKTIFIPYSTADARLFKTNGKASMILASGVSSEKSLEAQMEVDFILNNKFGDDTSYQIMSQDSMLEVIGQITGVMNFILIAIAAISLVVGGIGIMNIMLVSVSERTREIGVKMALGAGRKRILLEFLTESIAITFIAGLIGIILGSLLSAGISSLAANLNLKAIISLKSILIAFGVSASVGLFFGIYPANKASKLSPIEALRYE</sequence>
<evidence type="ECO:0000313" key="10">
    <source>
        <dbReference type="EMBL" id="BBE30747.1"/>
    </source>
</evidence>
<evidence type="ECO:0000259" key="8">
    <source>
        <dbReference type="Pfam" id="PF02687"/>
    </source>
</evidence>
<keyword evidence="2" id="KW-1003">Cell membrane</keyword>
<feature type="transmembrane region" description="Helical" evidence="7">
    <location>
        <begin position="281"/>
        <end position="306"/>
    </location>
</feature>
<protein>
    <submittedName>
        <fullName evidence="10">ABC transporter substrate-binding protein</fullName>
    </submittedName>
</protein>
<dbReference type="InParanoid" id="A0A7G1G746"/>
<gene>
    <name evidence="10" type="ORF">OSSY52_08880</name>
</gene>
<dbReference type="EMBL" id="AP018712">
    <property type="protein sequence ID" value="BBE30747.1"/>
    <property type="molecule type" value="Genomic_DNA"/>
</dbReference>
<dbReference type="Proteomes" id="UP000516361">
    <property type="component" value="Chromosome"/>
</dbReference>
<evidence type="ECO:0000256" key="5">
    <source>
        <dbReference type="ARBA" id="ARBA00023136"/>
    </source>
</evidence>
<evidence type="ECO:0000256" key="7">
    <source>
        <dbReference type="SAM" id="Phobius"/>
    </source>
</evidence>
<dbReference type="FunCoup" id="A0A7G1G746">
    <property type="interactions" value="247"/>
</dbReference>
<comment type="subcellular location">
    <subcellularLocation>
        <location evidence="1">Cell membrane</location>
        <topology evidence="1">Multi-pass membrane protein</topology>
    </subcellularLocation>
</comment>
<keyword evidence="11" id="KW-1185">Reference proteome</keyword>
<dbReference type="GO" id="GO:0005886">
    <property type="term" value="C:plasma membrane"/>
    <property type="evidence" value="ECO:0007669"/>
    <property type="project" value="UniProtKB-SubCell"/>
</dbReference>
<dbReference type="InterPro" id="IPR025857">
    <property type="entry name" value="MacB_PCD"/>
</dbReference>
<comment type="similarity">
    <text evidence="6">Belongs to the ABC-4 integral membrane protein family.</text>
</comment>
<organism evidence="10 11">
    <name type="scientific">Tepiditoga spiralis</name>
    <dbReference type="NCBI Taxonomy" id="2108365"/>
    <lineage>
        <taxon>Bacteria</taxon>
        <taxon>Thermotogati</taxon>
        <taxon>Thermotogota</taxon>
        <taxon>Thermotogae</taxon>
        <taxon>Petrotogales</taxon>
        <taxon>Petrotogaceae</taxon>
        <taxon>Tepiditoga</taxon>
    </lineage>
</organism>
<evidence type="ECO:0000256" key="2">
    <source>
        <dbReference type="ARBA" id="ARBA00022475"/>
    </source>
</evidence>
<evidence type="ECO:0000256" key="3">
    <source>
        <dbReference type="ARBA" id="ARBA00022692"/>
    </source>
</evidence>
<accession>A0A7G1G746</accession>
<dbReference type="PANTHER" id="PTHR30572">
    <property type="entry name" value="MEMBRANE COMPONENT OF TRANSPORTER-RELATED"/>
    <property type="match status" value="1"/>
</dbReference>
<dbReference type="Pfam" id="PF12704">
    <property type="entry name" value="MacB_PCD"/>
    <property type="match status" value="1"/>
</dbReference>
<keyword evidence="4 7" id="KW-1133">Transmembrane helix</keyword>
<feature type="domain" description="ABC3 transporter permease C-terminal" evidence="8">
    <location>
        <begin position="285"/>
        <end position="401"/>
    </location>
</feature>
<feature type="transmembrane region" description="Helical" evidence="7">
    <location>
        <begin position="326"/>
        <end position="348"/>
    </location>
</feature>
<reference evidence="10 11" key="1">
    <citation type="submission" date="2018-06" db="EMBL/GenBank/DDBJ databases">
        <title>Genome sequencing of Oceanotoga sp. sy52.</title>
        <authorList>
            <person name="Mori K."/>
        </authorList>
    </citation>
    <scope>NUCLEOTIDE SEQUENCE [LARGE SCALE GENOMIC DNA]</scope>
    <source>
        <strain evidence="11">sy52</strain>
    </source>
</reference>
<keyword evidence="3 7" id="KW-0812">Transmembrane</keyword>
<name>A0A7G1G746_9BACT</name>